<dbReference type="EMBL" id="JAVIJP010000007">
    <property type="protein sequence ID" value="KAL3649096.1"/>
    <property type="molecule type" value="Genomic_DNA"/>
</dbReference>
<dbReference type="InterPro" id="IPR050796">
    <property type="entry name" value="SCF_F-box_component"/>
</dbReference>
<dbReference type="AlphaFoldDB" id="A0ABD3E4P6"/>
<keyword evidence="3" id="KW-1185">Reference proteome</keyword>
<comment type="caution">
    <text evidence="2">The sequence shown here is derived from an EMBL/GenBank/DDBJ whole genome shotgun (WGS) entry which is preliminary data.</text>
</comment>
<feature type="domain" description="F-box associated beta-propeller type 1" evidence="1">
    <location>
        <begin position="63"/>
        <end position="292"/>
    </location>
</feature>
<evidence type="ECO:0000313" key="2">
    <source>
        <dbReference type="EMBL" id="KAL3649096.1"/>
    </source>
</evidence>
<dbReference type="Pfam" id="PF07734">
    <property type="entry name" value="FBA_1"/>
    <property type="match status" value="1"/>
</dbReference>
<dbReference type="Proteomes" id="UP001632038">
    <property type="component" value="Unassembled WGS sequence"/>
</dbReference>
<gene>
    <name evidence="2" type="ORF">CASFOL_005499</name>
</gene>
<evidence type="ECO:0000259" key="1">
    <source>
        <dbReference type="Pfam" id="PF07734"/>
    </source>
</evidence>
<dbReference type="InterPro" id="IPR011043">
    <property type="entry name" value="Gal_Oxase/kelch_b-propeller"/>
</dbReference>
<dbReference type="InterPro" id="IPR017451">
    <property type="entry name" value="F-box-assoc_interact_dom"/>
</dbReference>
<accession>A0ABD3E4P6</accession>
<sequence length="367" mass="41927">MGPANKSLFFKVAKSISSKLGYNNKISNNHLPCYTPKPPHAQDQHTDGNSDNKLLFRQRYMNKNRDVYYFSILHPGENGLFFSSVKKYNLLNHRFDNNSYPSRILGSFNGILCLEDESGSGNVVLWNPVTDELKSLPPSSIEPEEDVSDTYYNSAFGFDARSGDYKVIRCVHHRYFDDQPIRFTYEFELYSLKNDSWRPILNPVDVRSLPISIPTNVNGSCYFDFISEVVSFDFADEVFSVLPKPPLSHVHLLCCIDGSKLDIIHYRSKGDRKSLDLWSWESRKGCWSNVDSFVLEGVKRPLLLWGRDKCFLEGNNLELLLFDLKTRELKSLGIKDSPPCKFRSSVEIKLVSFVESTVSIKGLSKVG</sequence>
<reference evidence="3" key="1">
    <citation type="journal article" date="2024" name="IScience">
        <title>Strigolactones Initiate the Formation of Haustorium-like Structures in Castilleja.</title>
        <authorList>
            <person name="Buerger M."/>
            <person name="Peterson D."/>
            <person name="Chory J."/>
        </authorList>
    </citation>
    <scope>NUCLEOTIDE SEQUENCE [LARGE SCALE GENOMIC DNA]</scope>
</reference>
<organism evidence="2 3">
    <name type="scientific">Castilleja foliolosa</name>
    <dbReference type="NCBI Taxonomy" id="1961234"/>
    <lineage>
        <taxon>Eukaryota</taxon>
        <taxon>Viridiplantae</taxon>
        <taxon>Streptophyta</taxon>
        <taxon>Embryophyta</taxon>
        <taxon>Tracheophyta</taxon>
        <taxon>Spermatophyta</taxon>
        <taxon>Magnoliopsida</taxon>
        <taxon>eudicotyledons</taxon>
        <taxon>Gunneridae</taxon>
        <taxon>Pentapetalae</taxon>
        <taxon>asterids</taxon>
        <taxon>lamiids</taxon>
        <taxon>Lamiales</taxon>
        <taxon>Orobanchaceae</taxon>
        <taxon>Pedicularideae</taxon>
        <taxon>Castillejinae</taxon>
        <taxon>Castilleja</taxon>
    </lineage>
</organism>
<dbReference type="NCBIfam" id="TIGR01640">
    <property type="entry name" value="F_box_assoc_1"/>
    <property type="match status" value="1"/>
</dbReference>
<protein>
    <recommendedName>
        <fullName evidence="1">F-box associated beta-propeller type 1 domain-containing protein</fullName>
    </recommendedName>
</protein>
<evidence type="ECO:0000313" key="3">
    <source>
        <dbReference type="Proteomes" id="UP001632038"/>
    </source>
</evidence>
<name>A0ABD3E4P6_9LAMI</name>
<dbReference type="SUPFAM" id="SSF50965">
    <property type="entry name" value="Galactose oxidase, central domain"/>
    <property type="match status" value="1"/>
</dbReference>
<dbReference type="PANTHER" id="PTHR31672:SF13">
    <property type="entry name" value="F-BOX PROTEIN CPR30-LIKE"/>
    <property type="match status" value="1"/>
</dbReference>
<dbReference type="InterPro" id="IPR006527">
    <property type="entry name" value="F-box-assoc_dom_typ1"/>
</dbReference>
<dbReference type="PANTHER" id="PTHR31672">
    <property type="entry name" value="BNACNNG10540D PROTEIN"/>
    <property type="match status" value="1"/>
</dbReference>
<proteinExistence type="predicted"/>